<keyword evidence="2" id="KW-1185">Reference proteome</keyword>
<evidence type="ECO:0000313" key="1">
    <source>
        <dbReference type="EMBL" id="KXZ17780.1"/>
    </source>
</evidence>
<dbReference type="RefSeq" id="WP_061522280.1">
    <property type="nucleotide sequence ID" value="NZ_JARLZY010000011.1"/>
</dbReference>
<proteinExistence type="predicted"/>
<gene>
    <name evidence="1" type="ORF">AXI58_18775</name>
</gene>
<sequence length="225" mass="25469">MAVQHYGVLKGTVLDMRRETDDDSPHFQVEMLGEPDTRYRCAINVMSSSKESEVLYAARDHFDASAITLLPNMPYGFTAIDETNRELALDYVRGGLFDPQKMEPLPHEVTGPDNDLNDFIETYMQKAKAEKATVYIYGSKFGPEPAADKIFGFKPTNGMHNIHMNQGNAINTRWKKDNGIWHDGGILIQFSDQWAAVFLAFLSQSWCTNEEGHPFKDCDHTQLNS</sequence>
<dbReference type="OrthoDB" id="291334at2"/>
<organism evidence="1 2">
    <name type="scientific">Bacillus nakamurai</name>
    <dbReference type="NCBI Taxonomy" id="1793963"/>
    <lineage>
        <taxon>Bacteria</taxon>
        <taxon>Bacillati</taxon>
        <taxon>Bacillota</taxon>
        <taxon>Bacilli</taxon>
        <taxon>Bacillales</taxon>
        <taxon>Bacillaceae</taxon>
        <taxon>Bacillus</taxon>
    </lineage>
</organism>
<reference evidence="2" key="1">
    <citation type="submission" date="2016-02" db="EMBL/GenBank/DDBJ databases">
        <authorList>
            <person name="Dunlap C."/>
        </authorList>
    </citation>
    <scope>NUCLEOTIDE SEQUENCE [LARGE SCALE GENOMIC DNA]</scope>
    <source>
        <strain evidence="2">NRRL B-41092</strain>
    </source>
</reference>
<name>A0A150F5T8_9BACI</name>
<dbReference type="STRING" id="1793963.AXI58_18775"/>
<dbReference type="EMBL" id="LSBA01000019">
    <property type="protein sequence ID" value="KXZ17780.1"/>
    <property type="molecule type" value="Genomic_DNA"/>
</dbReference>
<accession>A0A150F5T8</accession>
<dbReference type="AlphaFoldDB" id="A0A150F5T8"/>
<evidence type="ECO:0008006" key="3">
    <source>
        <dbReference type="Google" id="ProtNLM"/>
    </source>
</evidence>
<evidence type="ECO:0000313" key="2">
    <source>
        <dbReference type="Proteomes" id="UP000075430"/>
    </source>
</evidence>
<dbReference type="Pfam" id="PF10042">
    <property type="entry name" value="DUF2278"/>
    <property type="match status" value="1"/>
</dbReference>
<dbReference type="InterPro" id="IPR019268">
    <property type="entry name" value="DUF2278"/>
</dbReference>
<dbReference type="Proteomes" id="UP000075430">
    <property type="component" value="Unassembled WGS sequence"/>
</dbReference>
<comment type="caution">
    <text evidence="1">The sequence shown here is derived from an EMBL/GenBank/DDBJ whole genome shotgun (WGS) entry which is preliminary data.</text>
</comment>
<protein>
    <recommendedName>
        <fullName evidence="3">DUF2278 domain-containing protein</fullName>
    </recommendedName>
</protein>